<dbReference type="InterPro" id="IPR029044">
    <property type="entry name" value="Nucleotide-diphossugar_trans"/>
</dbReference>
<dbReference type="GO" id="GO:0016740">
    <property type="term" value="F:transferase activity"/>
    <property type="evidence" value="ECO:0007669"/>
    <property type="project" value="UniProtKB-KW"/>
</dbReference>
<dbReference type="STRING" id="400055.SAMN04490243_1350"/>
<reference evidence="2 3" key="1">
    <citation type="submission" date="2016-10" db="EMBL/GenBank/DDBJ databases">
        <authorList>
            <person name="de Groot N.N."/>
        </authorList>
    </citation>
    <scope>NUCLEOTIDE SEQUENCE [LARGE SCALE GENOMIC DNA]</scope>
    <source>
        <strain evidence="2 3">DSM 21019</strain>
    </source>
</reference>
<dbReference type="SUPFAM" id="SSF53448">
    <property type="entry name" value="Nucleotide-diphospho-sugar transferases"/>
    <property type="match status" value="1"/>
</dbReference>
<dbReference type="PANTHER" id="PTHR10859">
    <property type="entry name" value="GLYCOSYL TRANSFERASE"/>
    <property type="match status" value="1"/>
</dbReference>
<dbReference type="Gene3D" id="3.90.550.10">
    <property type="entry name" value="Spore Coat Polysaccharide Biosynthesis Protein SpsA, Chain A"/>
    <property type="match status" value="1"/>
</dbReference>
<dbReference type="RefSeq" id="WP_092982107.1">
    <property type="nucleotide sequence ID" value="NZ_FOYQ01000001.1"/>
</dbReference>
<gene>
    <name evidence="2" type="ORF">SAMN04490243_1350</name>
</gene>
<dbReference type="EMBL" id="FOYQ01000001">
    <property type="protein sequence ID" value="SFR38099.1"/>
    <property type="molecule type" value="Genomic_DNA"/>
</dbReference>
<proteinExistence type="predicted"/>
<dbReference type="Pfam" id="PF00535">
    <property type="entry name" value="Glycos_transf_2"/>
    <property type="match status" value="1"/>
</dbReference>
<evidence type="ECO:0000259" key="1">
    <source>
        <dbReference type="Pfam" id="PF00535"/>
    </source>
</evidence>
<organism evidence="2 3">
    <name type="scientific">Robiginitalea myxolifaciens</name>
    <dbReference type="NCBI Taxonomy" id="400055"/>
    <lineage>
        <taxon>Bacteria</taxon>
        <taxon>Pseudomonadati</taxon>
        <taxon>Bacteroidota</taxon>
        <taxon>Flavobacteriia</taxon>
        <taxon>Flavobacteriales</taxon>
        <taxon>Flavobacteriaceae</taxon>
        <taxon>Robiginitalea</taxon>
    </lineage>
</organism>
<sequence length="265" mass="30555">MTKTSTGLTNALAIVVPCYNEFERFPIEDFRNFLRQSPDIALCLVDDASTDNTRQHFEALQAELPQQVHFLVNPRNLGKAGSVRKGIRYCHKEGLAEHLAYLDADLATSLEECASLLEFMDKKSFVFASRILRVGAHVERKFSRFLIGRIIATAISNSLRLNVYDTQCGCKLFKASLTPVLFEAEFRSRWLFDVELFSRIMSHFGPQKALAIMEEVPVKRWVDQGDSRVKLSYFFRLWIDLWKIRKAHRKALKPWGKYEKSQEAS</sequence>
<dbReference type="OrthoDB" id="952827at2"/>
<dbReference type="PANTHER" id="PTHR10859:SF91">
    <property type="entry name" value="DOLICHYL-PHOSPHATE BETA-GLUCOSYLTRANSFERASE"/>
    <property type="match status" value="1"/>
</dbReference>
<dbReference type="InterPro" id="IPR001173">
    <property type="entry name" value="Glyco_trans_2-like"/>
</dbReference>
<evidence type="ECO:0000313" key="2">
    <source>
        <dbReference type="EMBL" id="SFR38099.1"/>
    </source>
</evidence>
<feature type="domain" description="Glycosyltransferase 2-like" evidence="1">
    <location>
        <begin position="14"/>
        <end position="177"/>
    </location>
</feature>
<dbReference type="GO" id="GO:0006487">
    <property type="term" value="P:protein N-linked glycosylation"/>
    <property type="evidence" value="ECO:0007669"/>
    <property type="project" value="TreeGrafter"/>
</dbReference>
<evidence type="ECO:0000313" key="3">
    <source>
        <dbReference type="Proteomes" id="UP000199534"/>
    </source>
</evidence>
<name>A0A1I6G7D8_9FLAO</name>
<dbReference type="AlphaFoldDB" id="A0A1I6G7D8"/>
<keyword evidence="3" id="KW-1185">Reference proteome</keyword>
<protein>
    <submittedName>
        <fullName evidence="2">Glycosyltransferase involved in cell wall bisynthesis</fullName>
    </submittedName>
</protein>
<accession>A0A1I6G7D8</accession>
<keyword evidence="2" id="KW-0808">Transferase</keyword>
<dbReference type="Proteomes" id="UP000199534">
    <property type="component" value="Unassembled WGS sequence"/>
</dbReference>